<accession>A0A7J6Q536</accession>
<dbReference type="AlphaFoldDB" id="A0A7J6Q536"/>
<name>A0A7J6Q536_PEROL</name>
<evidence type="ECO:0000313" key="2">
    <source>
        <dbReference type="Proteomes" id="UP000574390"/>
    </source>
</evidence>
<organism evidence="1 2">
    <name type="scientific">Perkinsus olseni</name>
    <name type="common">Perkinsus atlanticus</name>
    <dbReference type="NCBI Taxonomy" id="32597"/>
    <lineage>
        <taxon>Eukaryota</taxon>
        <taxon>Sar</taxon>
        <taxon>Alveolata</taxon>
        <taxon>Perkinsozoa</taxon>
        <taxon>Perkinsea</taxon>
        <taxon>Perkinsida</taxon>
        <taxon>Perkinsidae</taxon>
        <taxon>Perkinsus</taxon>
    </lineage>
</organism>
<sequence>MFSHRNLRYDWPDKIFSIFAMNTTDDPSREGDFLLLAETTSSPGIHIDYRTYRDGTKYFRFKTDDREDGAYWYERGNEENVNEIVGHINPFYHLLSPIKRDFYVGDDACENIADYIETHAKPGSPYGPYWVPHFIFEKALPGYKELMGEADRERRAMMRKRRN</sequence>
<reference evidence="1 2" key="1">
    <citation type="submission" date="2020-04" db="EMBL/GenBank/DDBJ databases">
        <title>Perkinsus olseni comparative genomics.</title>
        <authorList>
            <person name="Bogema D.R."/>
        </authorList>
    </citation>
    <scope>NUCLEOTIDE SEQUENCE [LARGE SCALE GENOMIC DNA]</scope>
    <source>
        <strain evidence="1">ATCC PRA-205</strain>
    </source>
</reference>
<comment type="caution">
    <text evidence="1">The sequence shown here is derived from an EMBL/GenBank/DDBJ whole genome shotgun (WGS) entry which is preliminary data.</text>
</comment>
<dbReference type="Proteomes" id="UP000574390">
    <property type="component" value="Unassembled WGS sequence"/>
</dbReference>
<protein>
    <submittedName>
        <fullName evidence="1">Uncharacterized protein</fullName>
    </submittedName>
</protein>
<dbReference type="EMBL" id="JABANM010032162">
    <property type="protein sequence ID" value="KAF4703398.1"/>
    <property type="molecule type" value="Genomic_DNA"/>
</dbReference>
<evidence type="ECO:0000313" key="1">
    <source>
        <dbReference type="EMBL" id="KAF4703398.1"/>
    </source>
</evidence>
<proteinExistence type="predicted"/>
<gene>
    <name evidence="1" type="ORF">FOZ62_011803</name>
</gene>